<keyword evidence="3" id="KW-0378">Hydrolase</keyword>
<dbReference type="GO" id="GO:0008360">
    <property type="term" value="P:regulation of cell shape"/>
    <property type="evidence" value="ECO:0007669"/>
    <property type="project" value="UniProtKB-KW"/>
</dbReference>
<evidence type="ECO:0000256" key="1">
    <source>
        <dbReference type="ARBA" id="ARBA00007164"/>
    </source>
</evidence>
<feature type="active site" description="Acyl-ester intermediate" evidence="7">
    <location>
        <position position="63"/>
    </location>
</feature>
<dbReference type="Proteomes" id="UP000536773">
    <property type="component" value="Unassembled WGS sequence"/>
</dbReference>
<reference evidence="12 13" key="1">
    <citation type="submission" date="2020-04" db="EMBL/GenBank/DDBJ databases">
        <authorList>
            <person name="Hitch T.C.A."/>
            <person name="Wylensek D."/>
            <person name="Clavel T."/>
        </authorList>
    </citation>
    <scope>NUCLEOTIDE SEQUENCE [LARGE SCALE GENOMIC DNA]</scope>
    <source>
        <strain evidence="12 13">WCA-386-APC-2A</strain>
    </source>
</reference>
<dbReference type="PANTHER" id="PTHR21581">
    <property type="entry name" value="D-ALANYL-D-ALANINE CARBOXYPEPTIDASE"/>
    <property type="match status" value="1"/>
</dbReference>
<dbReference type="Gene3D" id="3.40.710.10">
    <property type="entry name" value="DD-peptidase/beta-lactamase superfamily"/>
    <property type="match status" value="1"/>
</dbReference>
<evidence type="ECO:0000259" key="11">
    <source>
        <dbReference type="Pfam" id="PF00768"/>
    </source>
</evidence>
<dbReference type="AlphaFoldDB" id="A0A848ER58"/>
<evidence type="ECO:0000256" key="6">
    <source>
        <dbReference type="ARBA" id="ARBA00023316"/>
    </source>
</evidence>
<dbReference type="GO" id="GO:0006508">
    <property type="term" value="P:proteolysis"/>
    <property type="evidence" value="ECO:0007669"/>
    <property type="project" value="InterPro"/>
</dbReference>
<comment type="caution">
    <text evidence="12">The sequence shown here is derived from an EMBL/GenBank/DDBJ whole genome shotgun (WGS) entry which is preliminary data.</text>
</comment>
<dbReference type="GO" id="GO:0009252">
    <property type="term" value="P:peptidoglycan biosynthetic process"/>
    <property type="evidence" value="ECO:0007669"/>
    <property type="project" value="UniProtKB-KW"/>
</dbReference>
<dbReference type="InterPro" id="IPR012338">
    <property type="entry name" value="Beta-lactam/transpept-like"/>
</dbReference>
<dbReference type="GO" id="GO:0071555">
    <property type="term" value="P:cell wall organization"/>
    <property type="evidence" value="ECO:0007669"/>
    <property type="project" value="UniProtKB-KW"/>
</dbReference>
<keyword evidence="4" id="KW-0133">Cell shape</keyword>
<accession>A0A848ER58</accession>
<evidence type="ECO:0000256" key="5">
    <source>
        <dbReference type="ARBA" id="ARBA00022984"/>
    </source>
</evidence>
<comment type="similarity">
    <text evidence="1 9">Belongs to the peptidase S11 family.</text>
</comment>
<organism evidence="12 13">
    <name type="scientific">Megasphaera elsdenii</name>
    <dbReference type="NCBI Taxonomy" id="907"/>
    <lineage>
        <taxon>Bacteria</taxon>
        <taxon>Bacillati</taxon>
        <taxon>Bacillota</taxon>
        <taxon>Negativicutes</taxon>
        <taxon>Veillonellales</taxon>
        <taxon>Veillonellaceae</taxon>
        <taxon>Megasphaera</taxon>
    </lineage>
</organism>
<evidence type="ECO:0000256" key="4">
    <source>
        <dbReference type="ARBA" id="ARBA00022960"/>
    </source>
</evidence>
<dbReference type="EMBL" id="JABBJH010000003">
    <property type="protein sequence ID" value="NMK38453.1"/>
    <property type="molecule type" value="Genomic_DNA"/>
</dbReference>
<dbReference type="InterPro" id="IPR018044">
    <property type="entry name" value="Peptidase_S11"/>
</dbReference>
<protein>
    <submittedName>
        <fullName evidence="12">D-alanyl-D-alanine carboxypeptidase</fullName>
    </submittedName>
</protein>
<dbReference type="InterPro" id="IPR001967">
    <property type="entry name" value="Peptidase_S11_N"/>
</dbReference>
<keyword evidence="5" id="KW-0573">Peptidoglycan synthesis</keyword>
<evidence type="ECO:0000256" key="7">
    <source>
        <dbReference type="PIRSR" id="PIRSR618044-1"/>
    </source>
</evidence>
<evidence type="ECO:0000256" key="3">
    <source>
        <dbReference type="ARBA" id="ARBA00022801"/>
    </source>
</evidence>
<evidence type="ECO:0000256" key="10">
    <source>
        <dbReference type="SAM" id="SignalP"/>
    </source>
</evidence>
<evidence type="ECO:0000256" key="2">
    <source>
        <dbReference type="ARBA" id="ARBA00022729"/>
    </source>
</evidence>
<evidence type="ECO:0000256" key="8">
    <source>
        <dbReference type="PIRSR" id="PIRSR618044-2"/>
    </source>
</evidence>
<feature type="binding site" evidence="8">
    <location>
        <position position="229"/>
    </location>
    <ligand>
        <name>substrate</name>
    </ligand>
</feature>
<dbReference type="GO" id="GO:0009002">
    <property type="term" value="F:serine-type D-Ala-D-Ala carboxypeptidase activity"/>
    <property type="evidence" value="ECO:0007669"/>
    <property type="project" value="InterPro"/>
</dbReference>
<feature type="active site" evidence="7">
    <location>
        <position position="120"/>
    </location>
</feature>
<dbReference type="PRINTS" id="PR00725">
    <property type="entry name" value="DADACBPTASE1"/>
</dbReference>
<keyword evidence="12" id="KW-0121">Carboxypeptidase</keyword>
<evidence type="ECO:0000313" key="12">
    <source>
        <dbReference type="EMBL" id="NMK38453.1"/>
    </source>
</evidence>
<feature type="signal peptide" evidence="10">
    <location>
        <begin position="1"/>
        <end position="29"/>
    </location>
</feature>
<feature type="domain" description="Peptidase S11 D-alanyl-D-alanine carboxypeptidase A N-terminal" evidence="11">
    <location>
        <begin position="31"/>
        <end position="259"/>
    </location>
</feature>
<name>A0A848ER58_MEGEL</name>
<feature type="chain" id="PRO_5032271725" evidence="10">
    <location>
        <begin position="30"/>
        <end position="280"/>
    </location>
</feature>
<sequence>MFSILKRIMLTTVIAVGFIISSMTVTAQADMPPTIAESACMIDVDTGKVLYQVYPTKWVHPASTTKIVTLITALDQYKDKLDQPLQISWEAANTEPSCLGIAPGDPLSIREALRGMMVVSGNDAAVAVAQTLGGSVAGYAEKMNQEAVKMGAAHTNFVNPNGLTAAHHHTTAIDMAKMAAYGMKNFPEFRYIVGLKSYDVKYMDGRAPKHVTTTNHFLTSGYPGANGIKTGFTNAAGECLVASATRNGHTLVLVLFNDDNRWTDAPTILDYGFRRLQTGK</sequence>
<dbReference type="SUPFAM" id="SSF56601">
    <property type="entry name" value="beta-lactamase/transpeptidase-like"/>
    <property type="match status" value="1"/>
</dbReference>
<evidence type="ECO:0000313" key="13">
    <source>
        <dbReference type="Proteomes" id="UP000536773"/>
    </source>
</evidence>
<proteinExistence type="inferred from homology"/>
<dbReference type="RefSeq" id="WP_022497108.1">
    <property type="nucleotide sequence ID" value="NZ_AP031433.1"/>
</dbReference>
<dbReference type="PANTHER" id="PTHR21581:SF33">
    <property type="entry name" value="D-ALANYL-D-ALANINE CARBOXYPEPTIDASE DACB"/>
    <property type="match status" value="1"/>
</dbReference>
<dbReference type="Pfam" id="PF00768">
    <property type="entry name" value="Peptidase_S11"/>
    <property type="match status" value="1"/>
</dbReference>
<gene>
    <name evidence="12" type="ORF">HG933_03490</name>
</gene>
<keyword evidence="12" id="KW-0645">Protease</keyword>
<feature type="active site" description="Proton acceptor" evidence="7">
    <location>
        <position position="66"/>
    </location>
</feature>
<evidence type="ECO:0000256" key="9">
    <source>
        <dbReference type="RuleBase" id="RU004016"/>
    </source>
</evidence>
<keyword evidence="6" id="KW-0961">Cell wall biogenesis/degradation</keyword>
<keyword evidence="2 10" id="KW-0732">Signal</keyword>